<dbReference type="EMBL" id="JAJAQI010000007">
    <property type="protein sequence ID" value="MCB4821342.1"/>
    <property type="molecule type" value="Genomic_DNA"/>
</dbReference>
<dbReference type="SUPFAM" id="SSF56601">
    <property type="entry name" value="beta-lactamase/transpeptidase-like"/>
    <property type="match status" value="1"/>
</dbReference>
<dbReference type="Proteomes" id="UP001139311">
    <property type="component" value="Unassembled WGS sequence"/>
</dbReference>
<dbReference type="Gene3D" id="3.40.710.10">
    <property type="entry name" value="DD-peptidase/beta-lactamase superfamily"/>
    <property type="match status" value="1"/>
</dbReference>
<feature type="compositionally biased region" description="Pro residues" evidence="1">
    <location>
        <begin position="1"/>
        <end position="11"/>
    </location>
</feature>
<evidence type="ECO:0000256" key="1">
    <source>
        <dbReference type="SAM" id="MobiDB-lite"/>
    </source>
</evidence>
<dbReference type="Pfam" id="PF00144">
    <property type="entry name" value="Beta-lactamase"/>
    <property type="match status" value="1"/>
</dbReference>
<dbReference type="RefSeq" id="WP_226605949.1">
    <property type="nucleotide sequence ID" value="NZ_JAJAQI010000007.1"/>
</dbReference>
<dbReference type="InterPro" id="IPR050789">
    <property type="entry name" value="Diverse_Enzym_Activities"/>
</dbReference>
<keyword evidence="4" id="KW-1185">Reference proteome</keyword>
<feature type="domain" description="Beta-lactamase-related" evidence="2">
    <location>
        <begin position="32"/>
        <end position="377"/>
    </location>
</feature>
<name>A0A9X1IBI4_9PROT</name>
<evidence type="ECO:0000259" key="2">
    <source>
        <dbReference type="Pfam" id="PF00144"/>
    </source>
</evidence>
<evidence type="ECO:0000313" key="3">
    <source>
        <dbReference type="EMBL" id="MCB4821342.1"/>
    </source>
</evidence>
<evidence type="ECO:0000313" key="4">
    <source>
        <dbReference type="Proteomes" id="UP001139311"/>
    </source>
</evidence>
<dbReference type="AlphaFoldDB" id="A0A9X1IBI4"/>
<proteinExistence type="predicted"/>
<dbReference type="InterPro" id="IPR012338">
    <property type="entry name" value="Beta-lactam/transpept-like"/>
</dbReference>
<dbReference type="InterPro" id="IPR001466">
    <property type="entry name" value="Beta-lactam-related"/>
</dbReference>
<accession>A0A9X1IBI4</accession>
<dbReference type="PANTHER" id="PTHR43283:SF3">
    <property type="entry name" value="BETA-LACTAMASE FAMILY PROTEIN (AFU_ORTHOLOGUE AFUA_5G07500)"/>
    <property type="match status" value="1"/>
</dbReference>
<protein>
    <submittedName>
        <fullName evidence="3">Beta-lactamase family protein</fullName>
    </submittedName>
</protein>
<reference evidence="3" key="1">
    <citation type="submission" date="2021-10" db="EMBL/GenBank/DDBJ databases">
        <title>Roseicella aerolatum sp. nov., isolated from aerosols of e-waste dismantling site.</title>
        <authorList>
            <person name="Qin T."/>
        </authorList>
    </citation>
    <scope>NUCLEOTIDE SEQUENCE</scope>
    <source>
        <strain evidence="3">GB24</strain>
    </source>
</reference>
<gene>
    <name evidence="3" type="ORF">LHA35_06300</name>
</gene>
<feature type="region of interest" description="Disordered" evidence="1">
    <location>
        <begin position="1"/>
        <end position="21"/>
    </location>
</feature>
<organism evidence="3 4">
    <name type="scientific">Roseicella aerolata</name>
    <dbReference type="NCBI Taxonomy" id="2883479"/>
    <lineage>
        <taxon>Bacteria</taxon>
        <taxon>Pseudomonadati</taxon>
        <taxon>Pseudomonadota</taxon>
        <taxon>Alphaproteobacteria</taxon>
        <taxon>Acetobacterales</taxon>
        <taxon>Roseomonadaceae</taxon>
        <taxon>Roseicella</taxon>
    </lineage>
</organism>
<comment type="caution">
    <text evidence="3">The sequence shown here is derived from an EMBL/GenBank/DDBJ whole genome shotgun (WGS) entry which is preliminary data.</text>
</comment>
<sequence length="398" mass="42915">MSALPASPPSGLPSGRPEEVGLSTPRLEAMGRVLEARIAAGHLPGAVVLVMRRGRLAWHQAYGRRDPAAAEPMRTDSIFRIYSMTKPMVSVGIMMLVEEGRLLLADPIGQYLPELASPQVAVAGGGTVPAAAPITVQDLLRHTSGLTYEFLGNGPVHKAYLDAKIARRGQGNADQVATLGRLPLLHQPGTRWEYSRSTDVLGRLIEVISGQTLGAFLEQRICRPLGMADTAFHVPPAQQHRLAEGFPKDPDTGAEMPLLEVREPPQFESGGGGMVSTAADYAQLVHMLLDGGRLRSVRLLSRKTVELMTADHLGDRPADPVLLGEGWGFGLGFAVRRGRGLVPTPGSAGMYHWSGMAGTTFWIDPAEQLAVVYMMQGIGQRNFYRALMRDMVYAAIAD</sequence>
<dbReference type="PANTHER" id="PTHR43283">
    <property type="entry name" value="BETA-LACTAMASE-RELATED"/>
    <property type="match status" value="1"/>
</dbReference>